<gene>
    <name evidence="3" type="ORF">ARALYDRAFT_902944</name>
</gene>
<dbReference type="Gramene" id="scaffold_402445.1">
    <property type="protein sequence ID" value="scaffold_402445.1"/>
    <property type="gene ID" value="scaffold_402445.1"/>
</dbReference>
<keyword evidence="2" id="KW-0732">Signal</keyword>
<keyword evidence="4" id="KW-1185">Reference proteome</keyword>
<evidence type="ECO:0000313" key="3">
    <source>
        <dbReference type="EMBL" id="EFH55962.1"/>
    </source>
</evidence>
<name>D7LKE9_ARALL</name>
<protein>
    <submittedName>
        <fullName evidence="3">Predicted protein</fullName>
    </submittedName>
</protein>
<feature type="compositionally biased region" description="Low complexity" evidence="1">
    <location>
        <begin position="53"/>
        <end position="66"/>
    </location>
</feature>
<organism evidence="4">
    <name type="scientific">Arabidopsis lyrata subsp. lyrata</name>
    <name type="common">Lyre-leaved rock-cress</name>
    <dbReference type="NCBI Taxonomy" id="81972"/>
    <lineage>
        <taxon>Eukaryota</taxon>
        <taxon>Viridiplantae</taxon>
        <taxon>Streptophyta</taxon>
        <taxon>Embryophyta</taxon>
        <taxon>Tracheophyta</taxon>
        <taxon>Spermatophyta</taxon>
        <taxon>Magnoliopsida</taxon>
        <taxon>eudicotyledons</taxon>
        <taxon>Gunneridae</taxon>
        <taxon>Pentapetalae</taxon>
        <taxon>rosids</taxon>
        <taxon>malvids</taxon>
        <taxon>Brassicales</taxon>
        <taxon>Brassicaceae</taxon>
        <taxon>Camelineae</taxon>
        <taxon>Arabidopsis</taxon>
    </lineage>
</organism>
<accession>D7LKE9</accession>
<dbReference type="HOGENOM" id="CLU_2834602_0_0_1"/>
<dbReference type="Proteomes" id="UP000008694">
    <property type="component" value="Unassembled WGS sequence"/>
</dbReference>
<reference evidence="4" key="1">
    <citation type="journal article" date="2011" name="Nat. Genet.">
        <title>The Arabidopsis lyrata genome sequence and the basis of rapid genome size change.</title>
        <authorList>
            <person name="Hu T.T."/>
            <person name="Pattyn P."/>
            <person name="Bakker E.G."/>
            <person name="Cao J."/>
            <person name="Cheng J.-F."/>
            <person name="Clark R.M."/>
            <person name="Fahlgren N."/>
            <person name="Fawcett J.A."/>
            <person name="Grimwood J."/>
            <person name="Gundlach H."/>
            <person name="Haberer G."/>
            <person name="Hollister J.D."/>
            <person name="Ossowski S."/>
            <person name="Ottilar R.P."/>
            <person name="Salamov A.A."/>
            <person name="Schneeberger K."/>
            <person name="Spannagl M."/>
            <person name="Wang X."/>
            <person name="Yang L."/>
            <person name="Nasrallah M.E."/>
            <person name="Bergelson J."/>
            <person name="Carrington J.C."/>
            <person name="Gaut B.S."/>
            <person name="Schmutz J."/>
            <person name="Mayer K.F.X."/>
            <person name="Van de Peer Y."/>
            <person name="Grigoriev I.V."/>
            <person name="Nordborg M."/>
            <person name="Weigel D."/>
            <person name="Guo Y.-L."/>
        </authorList>
    </citation>
    <scope>NUCLEOTIDE SEQUENCE [LARGE SCALE GENOMIC DNA]</scope>
    <source>
        <strain evidence="4">cv. MN47</strain>
    </source>
</reference>
<dbReference type="AlphaFoldDB" id="D7LKE9"/>
<dbReference type="EMBL" id="GL348716">
    <property type="protein sequence ID" value="EFH55962.1"/>
    <property type="molecule type" value="Genomic_DNA"/>
</dbReference>
<evidence type="ECO:0000256" key="2">
    <source>
        <dbReference type="SAM" id="SignalP"/>
    </source>
</evidence>
<feature type="region of interest" description="Disordered" evidence="1">
    <location>
        <begin position="41"/>
        <end position="66"/>
    </location>
</feature>
<sequence length="66" mass="7195">MDITFVTFIVLACFAVILLVCFCVSGCNNWEEEKNLSDAVDLENSQTRTKDVPSLTSSGHHPSSSS</sequence>
<evidence type="ECO:0000313" key="4">
    <source>
        <dbReference type="Proteomes" id="UP000008694"/>
    </source>
</evidence>
<feature type="signal peptide" evidence="2">
    <location>
        <begin position="1"/>
        <end position="26"/>
    </location>
</feature>
<feature type="chain" id="PRO_5003102558" evidence="2">
    <location>
        <begin position="27"/>
        <end position="66"/>
    </location>
</feature>
<evidence type="ECO:0000256" key="1">
    <source>
        <dbReference type="SAM" id="MobiDB-lite"/>
    </source>
</evidence>
<proteinExistence type="predicted"/>